<sequence>MVDEEEKDNENRLELVRSDHHVSTSANYKYQSIVLEPHFTKMLELYKAQAASRRQAMKIVRDEASKIDFQTLYNNLVPEVYCPILVRVGTTYDGGKWICNPFRIPKNSTVLSLGLAQDVSFEVELEKITMECCSIFAYDSRESGKVKRIFADVPRAHLRKAYIDVFDDEAKDIYTLESLMKMDNIKAVELLKMDLERESA</sequence>
<name>A0A3P7JJJ3_STRVU</name>
<dbReference type="PANTHER" id="PTHR32026">
    <property type="entry name" value="METHYLTRANSFERASE-LIKE PROTEIN 24"/>
    <property type="match status" value="1"/>
</dbReference>
<dbReference type="AlphaFoldDB" id="A0A3P7JJJ3"/>
<dbReference type="Proteomes" id="UP000270094">
    <property type="component" value="Unassembled WGS sequence"/>
</dbReference>
<evidence type="ECO:0000313" key="2">
    <source>
        <dbReference type="EMBL" id="VDM80973.1"/>
    </source>
</evidence>
<keyword evidence="3" id="KW-1185">Reference proteome</keyword>
<dbReference type="EMBL" id="UYYB01110934">
    <property type="protein sequence ID" value="VDM80973.1"/>
    <property type="molecule type" value="Genomic_DNA"/>
</dbReference>
<accession>A0A3P7JJJ3</accession>
<dbReference type="PANTHER" id="PTHR32026:SF27">
    <property type="entry name" value="METHYLTRANSFERASE FKBM DOMAIN-CONTAINING PROTEIN-RELATED"/>
    <property type="match status" value="1"/>
</dbReference>
<dbReference type="InterPro" id="IPR026913">
    <property type="entry name" value="METTL24"/>
</dbReference>
<feature type="domain" description="Methyltransferase" evidence="1">
    <location>
        <begin position="47"/>
        <end position="196"/>
    </location>
</feature>
<reference evidence="2 3" key="1">
    <citation type="submission" date="2018-11" db="EMBL/GenBank/DDBJ databases">
        <authorList>
            <consortium name="Pathogen Informatics"/>
        </authorList>
    </citation>
    <scope>NUCLEOTIDE SEQUENCE [LARGE SCALE GENOMIC DNA]</scope>
</reference>
<dbReference type="Pfam" id="PF13383">
    <property type="entry name" value="Methyltransf_22"/>
    <property type="match status" value="1"/>
</dbReference>
<evidence type="ECO:0000313" key="3">
    <source>
        <dbReference type="Proteomes" id="UP000270094"/>
    </source>
</evidence>
<dbReference type="InterPro" id="IPR025714">
    <property type="entry name" value="Methyltranfer_dom"/>
</dbReference>
<evidence type="ECO:0000259" key="1">
    <source>
        <dbReference type="Pfam" id="PF13383"/>
    </source>
</evidence>
<protein>
    <recommendedName>
        <fullName evidence="1">Methyltransferase domain-containing protein</fullName>
    </recommendedName>
</protein>
<dbReference type="OrthoDB" id="5815019at2759"/>
<organism evidence="2 3">
    <name type="scientific">Strongylus vulgaris</name>
    <name type="common">Blood worm</name>
    <dbReference type="NCBI Taxonomy" id="40348"/>
    <lineage>
        <taxon>Eukaryota</taxon>
        <taxon>Metazoa</taxon>
        <taxon>Ecdysozoa</taxon>
        <taxon>Nematoda</taxon>
        <taxon>Chromadorea</taxon>
        <taxon>Rhabditida</taxon>
        <taxon>Rhabditina</taxon>
        <taxon>Rhabditomorpha</taxon>
        <taxon>Strongyloidea</taxon>
        <taxon>Strongylidae</taxon>
        <taxon>Strongylus</taxon>
    </lineage>
</organism>
<proteinExistence type="predicted"/>
<gene>
    <name evidence="2" type="ORF">SVUK_LOCUS15971</name>
</gene>